<keyword evidence="1" id="KW-0813">Transport</keyword>
<keyword evidence="1" id="KW-0739">Sodium transport</keyword>
<keyword evidence="1" id="KW-0812">Transmembrane</keyword>
<evidence type="ECO:0000256" key="1">
    <source>
        <dbReference type="HAMAP-Rule" id="MF_02062"/>
    </source>
</evidence>
<feature type="transmembrane region" description="Helical" evidence="1">
    <location>
        <begin position="334"/>
        <end position="351"/>
    </location>
</feature>
<feature type="transmembrane region" description="Helical" evidence="1">
    <location>
        <begin position="95"/>
        <end position="116"/>
    </location>
</feature>
<feature type="transmembrane region" description="Helical" evidence="1">
    <location>
        <begin position="160"/>
        <end position="184"/>
    </location>
</feature>
<gene>
    <name evidence="3" type="ORF">J2Z76_000368</name>
</gene>
<comment type="function">
    <text evidence="1">Catalyzes the sodium-dependent transport of glutamate.</text>
</comment>
<keyword evidence="1" id="KW-1133">Transmembrane helix</keyword>
<evidence type="ECO:0000313" key="4">
    <source>
        <dbReference type="Proteomes" id="UP001519342"/>
    </source>
</evidence>
<dbReference type="EMBL" id="JAGGKS010000001">
    <property type="protein sequence ID" value="MBP1924515.1"/>
    <property type="molecule type" value="Genomic_DNA"/>
</dbReference>
<comment type="caution">
    <text evidence="1">Lacks conserved residue(s) required for the propagation of feature annotation.</text>
</comment>
<feature type="transmembrane region" description="Helical" evidence="1">
    <location>
        <begin position="371"/>
        <end position="398"/>
    </location>
</feature>
<evidence type="ECO:0000313" key="3">
    <source>
        <dbReference type="EMBL" id="MBP1924515.1"/>
    </source>
</evidence>
<dbReference type="RefSeq" id="WP_209510270.1">
    <property type="nucleotide sequence ID" value="NZ_JAGGKS010000001.1"/>
</dbReference>
<dbReference type="Proteomes" id="UP001519342">
    <property type="component" value="Unassembled WGS sequence"/>
</dbReference>
<keyword evidence="1" id="KW-0472">Membrane</keyword>
<comment type="similarity">
    <text evidence="1">Belongs to the glutamate:Na(+) symporter (ESS) (TC 2.A.27) family.</text>
</comment>
<dbReference type="Pfam" id="PF03616">
    <property type="entry name" value="Glt_symporter"/>
    <property type="match status" value="1"/>
</dbReference>
<dbReference type="PANTHER" id="PTHR36178">
    <property type="entry name" value="SLR0625 PROTEIN"/>
    <property type="match status" value="1"/>
</dbReference>
<keyword evidence="1" id="KW-0769">Symport</keyword>
<dbReference type="NCBIfam" id="TIGR00210">
    <property type="entry name" value="gltS"/>
    <property type="match status" value="1"/>
</dbReference>
<proteinExistence type="inferred from homology"/>
<feature type="transmembrane region" description="Helical" evidence="1">
    <location>
        <begin position="34"/>
        <end position="54"/>
    </location>
</feature>
<keyword evidence="1" id="KW-1003">Cell membrane</keyword>
<sequence>MMLKLDMVQSIALSVIVLLLGIFLVKRFSILRKYCIPTPVVGGLVYALLALILKQGNILEVELDTTLQKIVMTVFFTSVGFSASFRILKKGGLKVAIFLACSLVLVAFQNIIGVLLSNLFNLSPLIGLATGSVPMTGGHGTAAAFGPLMEKAGALGANTVALAAATFGLISGSMIGGPVGNRLILKHDLLNKKKAKKNNFSELEELSDEQKPLIENNFNIAIFEILIAMGVGTLLSSLFEKAGLTLPSYIGAMLSGAIIRNISDWKKSYEVPMTEIDLVGRISLSLFLSMALMGLKLWQLADLALPLFVMLASQVLFMYLFANFVTFNLLGKDYDAAVLAAGHCGFGLGATPNGIANMTSVTEKFGPSPTAFFVLPLVGSLFIDFFNAGIVTFFMNLFV</sequence>
<feature type="transmembrane region" description="Helical" evidence="1">
    <location>
        <begin position="6"/>
        <end position="25"/>
    </location>
</feature>
<keyword evidence="4" id="KW-1185">Reference proteome</keyword>
<feature type="transmembrane region" description="Helical" evidence="1">
    <location>
        <begin position="218"/>
        <end position="238"/>
    </location>
</feature>
<keyword evidence="1" id="KW-0915">Sodium</keyword>
<comment type="subcellular location">
    <subcellularLocation>
        <location evidence="1">Cell membrane</location>
        <topology evidence="1">Multi-pass membrane protein</topology>
    </subcellularLocation>
</comment>
<keyword evidence="1" id="KW-0406">Ion transport</keyword>
<protein>
    <recommendedName>
        <fullName evidence="1 2">Sodium/glutamate symporter</fullName>
    </recommendedName>
</protein>
<evidence type="ECO:0000256" key="2">
    <source>
        <dbReference type="NCBIfam" id="TIGR00210"/>
    </source>
</evidence>
<reference evidence="3 4" key="1">
    <citation type="submission" date="2021-03" db="EMBL/GenBank/DDBJ databases">
        <title>Genomic Encyclopedia of Type Strains, Phase IV (KMG-IV): sequencing the most valuable type-strain genomes for metagenomic binning, comparative biology and taxonomic classification.</title>
        <authorList>
            <person name="Goeker M."/>
        </authorList>
    </citation>
    <scope>NUCLEOTIDE SEQUENCE [LARGE SCALE GENOMIC DNA]</scope>
    <source>
        <strain evidence="3 4">DSM 24004</strain>
    </source>
</reference>
<dbReference type="HAMAP" id="MF_02062">
    <property type="entry name" value="GltS"/>
    <property type="match status" value="1"/>
</dbReference>
<feature type="transmembrane region" description="Helical" evidence="1">
    <location>
        <begin position="66"/>
        <end position="88"/>
    </location>
</feature>
<comment type="caution">
    <text evidence="3">The sequence shown here is derived from an EMBL/GenBank/DDBJ whole genome shotgun (WGS) entry which is preliminary data.</text>
</comment>
<accession>A0ABS4GA01</accession>
<feature type="transmembrane region" description="Helical" evidence="1">
    <location>
        <begin position="304"/>
        <end position="322"/>
    </location>
</feature>
<dbReference type="PANTHER" id="PTHR36178:SF1">
    <property type="entry name" value="SODIUM_GLUTAMATE SYMPORTER"/>
    <property type="match status" value="1"/>
</dbReference>
<name>A0ABS4GA01_9FIRM</name>
<organism evidence="3 4">
    <name type="scientific">Sedimentibacter acidaminivorans</name>
    <dbReference type="NCBI Taxonomy" id="913099"/>
    <lineage>
        <taxon>Bacteria</taxon>
        <taxon>Bacillati</taxon>
        <taxon>Bacillota</taxon>
        <taxon>Tissierellia</taxon>
        <taxon>Sedimentibacter</taxon>
    </lineage>
</organism>
<dbReference type="InterPro" id="IPR004445">
    <property type="entry name" value="GltS"/>
</dbReference>
<keyword evidence="1" id="KW-0029">Amino-acid transport</keyword>